<feature type="compositionally biased region" description="Polar residues" evidence="5">
    <location>
        <begin position="315"/>
        <end position="366"/>
    </location>
</feature>
<dbReference type="Gene3D" id="3.40.395.10">
    <property type="entry name" value="Adenoviral Proteinase, Chain A"/>
    <property type="match status" value="1"/>
</dbReference>
<evidence type="ECO:0000259" key="6">
    <source>
        <dbReference type="PROSITE" id="PS50600"/>
    </source>
</evidence>
<dbReference type="Ensembl" id="ENSAPOT00000019106.1">
    <property type="protein sequence ID" value="ENSAPOP00000011519.1"/>
    <property type="gene ID" value="ENSAPOG00000000727.1"/>
</dbReference>
<proteinExistence type="inferred from homology"/>
<reference evidence="7" key="1">
    <citation type="submission" date="2025-08" db="UniProtKB">
        <authorList>
            <consortium name="Ensembl"/>
        </authorList>
    </citation>
    <scope>IDENTIFICATION</scope>
</reference>
<dbReference type="GO" id="GO:0005634">
    <property type="term" value="C:nucleus"/>
    <property type="evidence" value="ECO:0007669"/>
    <property type="project" value="TreeGrafter"/>
</dbReference>
<evidence type="ECO:0000256" key="2">
    <source>
        <dbReference type="ARBA" id="ARBA00022670"/>
    </source>
</evidence>
<dbReference type="GO" id="GO:0016929">
    <property type="term" value="F:deSUMOylase activity"/>
    <property type="evidence" value="ECO:0007669"/>
    <property type="project" value="TreeGrafter"/>
</dbReference>
<feature type="region of interest" description="Disordered" evidence="5">
    <location>
        <begin position="154"/>
        <end position="187"/>
    </location>
</feature>
<dbReference type="GO" id="GO:0006508">
    <property type="term" value="P:proteolysis"/>
    <property type="evidence" value="ECO:0007669"/>
    <property type="project" value="UniProtKB-KW"/>
</dbReference>
<keyword evidence="3" id="KW-0378">Hydrolase</keyword>
<feature type="region of interest" description="Disordered" evidence="5">
    <location>
        <begin position="209"/>
        <end position="237"/>
    </location>
</feature>
<dbReference type="GO" id="GO:0080090">
    <property type="term" value="P:regulation of primary metabolic process"/>
    <property type="evidence" value="ECO:0007669"/>
    <property type="project" value="UniProtKB-ARBA"/>
</dbReference>
<feature type="region of interest" description="Disordered" evidence="5">
    <location>
        <begin position="286"/>
        <end position="369"/>
    </location>
</feature>
<evidence type="ECO:0000313" key="7">
    <source>
        <dbReference type="Ensembl" id="ENSAPOP00000011519.1"/>
    </source>
</evidence>
<feature type="compositionally biased region" description="Pro residues" evidence="5">
    <location>
        <begin position="77"/>
        <end position="88"/>
    </location>
</feature>
<dbReference type="InterPro" id="IPR003653">
    <property type="entry name" value="Peptidase_C48_C"/>
</dbReference>
<protein>
    <submittedName>
        <fullName evidence="7">SUMO specific peptidase 1</fullName>
    </submittedName>
</protein>
<dbReference type="Proteomes" id="UP000257200">
    <property type="component" value="Unplaced"/>
</dbReference>
<feature type="compositionally biased region" description="Low complexity" evidence="5">
    <location>
        <begin position="286"/>
        <end position="314"/>
    </location>
</feature>
<dbReference type="GeneTree" id="ENSGT00940000155489"/>
<evidence type="ECO:0000256" key="1">
    <source>
        <dbReference type="ARBA" id="ARBA00005234"/>
    </source>
</evidence>
<dbReference type="GO" id="GO:0060255">
    <property type="term" value="P:regulation of macromolecule metabolic process"/>
    <property type="evidence" value="ECO:0007669"/>
    <property type="project" value="UniProtKB-ARBA"/>
</dbReference>
<dbReference type="PANTHER" id="PTHR12606:SF30">
    <property type="entry name" value="SENTRIN-SPECIFIC PROTEASE 1"/>
    <property type="match status" value="1"/>
</dbReference>
<keyword evidence="8" id="KW-1185">Reference proteome</keyword>
<dbReference type="SUPFAM" id="SSF54001">
    <property type="entry name" value="Cysteine proteinases"/>
    <property type="match status" value="1"/>
</dbReference>
<dbReference type="Pfam" id="PF02902">
    <property type="entry name" value="Peptidase_C48"/>
    <property type="match status" value="1"/>
</dbReference>
<dbReference type="GO" id="GO:0016926">
    <property type="term" value="P:protein desumoylation"/>
    <property type="evidence" value="ECO:0007669"/>
    <property type="project" value="TreeGrafter"/>
</dbReference>
<evidence type="ECO:0000256" key="5">
    <source>
        <dbReference type="SAM" id="MobiDB-lite"/>
    </source>
</evidence>
<dbReference type="AlphaFoldDB" id="A0A3Q1F5G3"/>
<evidence type="ECO:0000313" key="8">
    <source>
        <dbReference type="Proteomes" id="UP000257200"/>
    </source>
</evidence>
<comment type="similarity">
    <text evidence="1">Belongs to the peptidase C48 family.</text>
</comment>
<reference evidence="7" key="2">
    <citation type="submission" date="2025-09" db="UniProtKB">
        <authorList>
            <consortium name="Ensembl"/>
        </authorList>
    </citation>
    <scope>IDENTIFICATION</scope>
</reference>
<evidence type="ECO:0000256" key="3">
    <source>
        <dbReference type="ARBA" id="ARBA00022801"/>
    </source>
</evidence>
<dbReference type="InterPro" id="IPR038765">
    <property type="entry name" value="Papain-like_cys_pep_sf"/>
</dbReference>
<evidence type="ECO:0000256" key="4">
    <source>
        <dbReference type="ARBA" id="ARBA00022807"/>
    </source>
</evidence>
<organism evidence="7 8">
    <name type="scientific">Acanthochromis polyacanthus</name>
    <name type="common">spiny chromis</name>
    <dbReference type="NCBI Taxonomy" id="80966"/>
    <lineage>
        <taxon>Eukaryota</taxon>
        <taxon>Metazoa</taxon>
        <taxon>Chordata</taxon>
        <taxon>Craniata</taxon>
        <taxon>Vertebrata</taxon>
        <taxon>Euteleostomi</taxon>
        <taxon>Actinopterygii</taxon>
        <taxon>Neopterygii</taxon>
        <taxon>Teleostei</taxon>
        <taxon>Neoteleostei</taxon>
        <taxon>Acanthomorphata</taxon>
        <taxon>Ovalentaria</taxon>
        <taxon>Pomacentridae</taxon>
        <taxon>Acanthochromis</taxon>
    </lineage>
</organism>
<dbReference type="FunFam" id="3.40.395.10:FF:000001">
    <property type="entry name" value="Sentrin-specific protease 1"/>
    <property type="match status" value="1"/>
</dbReference>
<sequence length="694" mass="77676">MLNKIYEWIETSFANLRNGVPAAEHSHAHGTADGQLRRKRSFEWYDAAEGVKSHSSSVATWMRNNVSPTLRNILPTSPGPPPGEPQPQPSTSAASFVNTVQTPLTLVVDRNSLGETFAAPSTTLEWKTSKTGKIIKSVVGSKVCRRQVCMSPTHREVPKTNGHSVNLPPSVTPKLHPSPRLGRPLNLRPYGTPSSSTSMYEKTFPIKVVQSPTHSTSSARLPRTRPRCTAQESVREEEKEVYRQLLTMVSGGQSFLHNGSSHTIVRSHRDFTSFLTTSRRLLQFSSPAGSAAEGASEGPSSPSSPRGVSSQCSSNLPSPLGTSSKPGIQTWSLDTDLSSSRAATLTSVPSPSALQDNSSQDTQSSAHDGDSVIIVNEQKGKKQDNSSVPCFQAELWIKELTSLYDSRARKRRRQIEEQEALAAQLLRQRLSEEGQRSRDVEVNVRVPLEKEVPLSLVIEEPKPSEEKPEFPELTEEMETEVNRVLRGGSPHEVLSEGFGLSLTRKDLQTLSNLNWLNDEVINFYMNLLVERSQDPDLPSVNTFNTFFYPKLHSSGYSAVRRWTKKMDIFSKDILLVPVHLGVHWCLSVVDFRKKAIMYFDSMGGNNDEACKTLFEYLQQESKDKKGKELDTSGWTLHSKKRNEIPQQMNGSDCGMFTCKYADYITKDKPITFTQKHMPYFRRRMVWEIVNHKLL</sequence>
<feature type="region of interest" description="Disordered" evidence="5">
    <location>
        <begin position="69"/>
        <end position="93"/>
    </location>
</feature>
<accession>A0A3Q1F5G3</accession>
<dbReference type="PANTHER" id="PTHR12606">
    <property type="entry name" value="SENTRIN/SUMO-SPECIFIC PROTEASE"/>
    <property type="match status" value="1"/>
</dbReference>
<keyword evidence="2" id="KW-0645">Protease</keyword>
<feature type="domain" description="Ubiquitin-like protease family profile" evidence="6">
    <location>
        <begin position="500"/>
        <end position="664"/>
    </location>
</feature>
<dbReference type="PROSITE" id="PS50600">
    <property type="entry name" value="ULP_PROTEASE"/>
    <property type="match status" value="1"/>
</dbReference>
<feature type="compositionally biased region" description="Polar residues" evidence="5">
    <location>
        <begin position="210"/>
        <end position="219"/>
    </location>
</feature>
<keyword evidence="4" id="KW-0788">Thiol protease</keyword>
<name>A0A3Q1F5G3_9TELE</name>